<organism evidence="1 2">
    <name type="scientific">Phytophthora oleae</name>
    <dbReference type="NCBI Taxonomy" id="2107226"/>
    <lineage>
        <taxon>Eukaryota</taxon>
        <taxon>Sar</taxon>
        <taxon>Stramenopiles</taxon>
        <taxon>Oomycota</taxon>
        <taxon>Peronosporomycetes</taxon>
        <taxon>Peronosporales</taxon>
        <taxon>Peronosporaceae</taxon>
        <taxon>Phytophthora</taxon>
    </lineage>
</organism>
<name>A0ABD3F9M1_9STRA</name>
<sequence length="508" mass="56327">MPSNLPVAGVQPTTTTTSVLQLQAEERKRLVDEYFERTKLLEVIQAFMVNLATSYKAHLRLPAYPYPELLKTMRMHEVRQAFTLQSNSTSSSSLVLTVLSGQTSTPPQFQVCSVENKQFALPIWGVRPCLELLTGANLYSLLKLVSLAFQGLMIYKDFRDDDCVATGYGVLVGDDTLGARVQGLQPCFLELETHLCVSGQHLEKAMAVFARFLMKQLHEAANAASDFASLLPDETVKYSGCVACDGIAITSLTTLELSPQYEEPVVWSIDRVKESRVAFINAVKTALVSSSLITLRRFDSAQQSDCDGVLCEVEQTFFFHFNVADGNKTNGNNTISRRSFLSGSQALSTGIFFHSQGALDIVAGFRAVAQAVLEAEQRKQQTQKKKNLAAPTVQRTVADSRTRPRTGFAEVLHGTLDKLRQVGLSSENFRHQANCLVWCFAYNLGQLVAAHQILQDVLGRGKCPSAIAILVRARFMSLETQMKRFMEEAKASPLTSKTNDRLVTLWRY</sequence>
<dbReference type="EMBL" id="JBIMZQ010000031">
    <property type="protein sequence ID" value="KAL3662662.1"/>
    <property type="molecule type" value="Genomic_DNA"/>
</dbReference>
<protein>
    <submittedName>
        <fullName evidence="1">Uncharacterized protein</fullName>
    </submittedName>
</protein>
<dbReference type="Proteomes" id="UP001632037">
    <property type="component" value="Unassembled WGS sequence"/>
</dbReference>
<evidence type="ECO:0000313" key="1">
    <source>
        <dbReference type="EMBL" id="KAL3662662.1"/>
    </source>
</evidence>
<keyword evidence="2" id="KW-1185">Reference proteome</keyword>
<reference evidence="1 2" key="1">
    <citation type="submission" date="2024-09" db="EMBL/GenBank/DDBJ databases">
        <title>Genome sequencing and assembly of Phytophthora oleae, isolate VK10A, causative agent of rot of olive drupes.</title>
        <authorList>
            <person name="Conti Taguali S."/>
            <person name="Riolo M."/>
            <person name="La Spada F."/>
            <person name="Cacciola S.O."/>
            <person name="Dionisio G."/>
        </authorList>
    </citation>
    <scope>NUCLEOTIDE SEQUENCE [LARGE SCALE GENOMIC DNA]</scope>
    <source>
        <strain evidence="1 2">VK10A</strain>
    </source>
</reference>
<accession>A0ABD3F9M1</accession>
<comment type="caution">
    <text evidence="1">The sequence shown here is derived from an EMBL/GenBank/DDBJ whole genome shotgun (WGS) entry which is preliminary data.</text>
</comment>
<proteinExistence type="predicted"/>
<evidence type="ECO:0000313" key="2">
    <source>
        <dbReference type="Proteomes" id="UP001632037"/>
    </source>
</evidence>
<dbReference type="AlphaFoldDB" id="A0ABD3F9M1"/>
<gene>
    <name evidence="1" type="ORF">V7S43_012506</name>
</gene>